<reference evidence="1 2" key="1">
    <citation type="submission" date="2019-10" db="EMBL/GenBank/DDBJ databases">
        <authorList>
            <person name="Karimi E."/>
        </authorList>
    </citation>
    <scope>NUCLEOTIDE SEQUENCE [LARGE SCALE GENOMIC DNA]</scope>
    <source>
        <strain evidence="1">Sphingobacterium sp. 8BC</strain>
    </source>
</reference>
<dbReference type="InterPro" id="IPR052354">
    <property type="entry name" value="Cell_Wall_Dynamics_Protein"/>
</dbReference>
<gene>
    <name evidence="1" type="ORF">SPHINGO8BC_110236</name>
</gene>
<accession>A0A653YNJ0</accession>
<dbReference type="PANTHER" id="PTHR34408:SF1">
    <property type="entry name" value="GLYCOSYL HYDROLASE FAMILY 19 DOMAIN-CONTAINING PROTEIN HI_1415"/>
    <property type="match status" value="1"/>
</dbReference>
<dbReference type="InterPro" id="IPR023346">
    <property type="entry name" value="Lysozyme-like_dom_sf"/>
</dbReference>
<name>A0A653YNJ0_SPHMU</name>
<dbReference type="PANTHER" id="PTHR34408">
    <property type="entry name" value="FAMILY PROTEIN, PUTATIVE-RELATED"/>
    <property type="match status" value="1"/>
</dbReference>
<dbReference type="Gene3D" id="1.10.530.10">
    <property type="match status" value="1"/>
</dbReference>
<evidence type="ECO:0000313" key="1">
    <source>
        <dbReference type="EMBL" id="VXC44148.1"/>
    </source>
</evidence>
<protein>
    <submittedName>
        <fullName evidence="1">Predicted chitinase</fullName>
    </submittedName>
</protein>
<dbReference type="RefSeq" id="WP_159333245.1">
    <property type="nucleotide sequence ID" value="NZ_LR733857.1"/>
</dbReference>
<evidence type="ECO:0000313" key="2">
    <source>
        <dbReference type="Proteomes" id="UP000432350"/>
    </source>
</evidence>
<sequence>MTKKESIQYIQRVVGADPDGILGNETLTKFQCHFGVPTKAMTAQFWGNLVHESGDFSIVVEDMRYTTVRALRKTWPSRFTSDALAEQYLRQPEKLGNFVYDNRMGNGKGEGYKYRGRGWMQLTGKEMYALFSKWIGEDCVSNPDLVATKYPLESAVFMFNQKRLWNLVQTVSDEDIKVIRTRVNGGLIGIEKVIPLVKQFYNMIK</sequence>
<dbReference type="Proteomes" id="UP000432350">
    <property type="component" value="Unassembled WGS sequence"/>
</dbReference>
<proteinExistence type="predicted"/>
<dbReference type="EMBL" id="CABWMV010000003">
    <property type="protein sequence ID" value="VXC44148.1"/>
    <property type="molecule type" value="Genomic_DNA"/>
</dbReference>
<dbReference type="AlphaFoldDB" id="A0A653YNJ0"/>
<organism evidence="1 2">
    <name type="scientific">Sphingobacterium multivorum</name>
    <dbReference type="NCBI Taxonomy" id="28454"/>
    <lineage>
        <taxon>Bacteria</taxon>
        <taxon>Pseudomonadati</taxon>
        <taxon>Bacteroidota</taxon>
        <taxon>Sphingobacteriia</taxon>
        <taxon>Sphingobacteriales</taxon>
        <taxon>Sphingobacteriaceae</taxon>
        <taxon>Sphingobacterium</taxon>
    </lineage>
</organism>
<dbReference type="SUPFAM" id="SSF53955">
    <property type="entry name" value="Lysozyme-like"/>
    <property type="match status" value="1"/>
</dbReference>